<protein>
    <submittedName>
        <fullName evidence="3">PLC-like phosphodiesterase</fullName>
    </submittedName>
</protein>
<organism evidence="3 4">
    <name type="scientific">Xylona heveae (strain CBS 132557 / TC161)</name>
    <dbReference type="NCBI Taxonomy" id="1328760"/>
    <lineage>
        <taxon>Eukaryota</taxon>
        <taxon>Fungi</taxon>
        <taxon>Dikarya</taxon>
        <taxon>Ascomycota</taxon>
        <taxon>Pezizomycotina</taxon>
        <taxon>Xylonomycetes</taxon>
        <taxon>Xylonales</taxon>
        <taxon>Xylonaceae</taxon>
        <taxon>Xylona</taxon>
    </lineage>
</organism>
<proteinExistence type="predicted"/>
<dbReference type="PROSITE" id="PS50007">
    <property type="entry name" value="PIPLC_X_DOMAIN"/>
    <property type="match status" value="1"/>
</dbReference>
<evidence type="ECO:0000259" key="2">
    <source>
        <dbReference type="SMART" id="SM00148"/>
    </source>
</evidence>
<feature type="region of interest" description="Disordered" evidence="1">
    <location>
        <begin position="49"/>
        <end position="84"/>
    </location>
</feature>
<dbReference type="OrthoDB" id="1046782at2759"/>
<dbReference type="AlphaFoldDB" id="A0A165GJL9"/>
<dbReference type="RefSeq" id="XP_018187825.1">
    <property type="nucleotide sequence ID" value="XM_018329893.1"/>
</dbReference>
<dbReference type="OMA" id="TCHVAPP"/>
<dbReference type="InterPro" id="IPR000909">
    <property type="entry name" value="PLipase_C_PInositol-sp_X_dom"/>
</dbReference>
<reference evidence="3 4" key="1">
    <citation type="journal article" date="2016" name="Fungal Biol.">
        <title>The genome of Xylona heveae provides a window into fungal endophytism.</title>
        <authorList>
            <person name="Gazis R."/>
            <person name="Kuo A."/>
            <person name="Riley R."/>
            <person name="LaButti K."/>
            <person name="Lipzen A."/>
            <person name="Lin J."/>
            <person name="Amirebrahimi M."/>
            <person name="Hesse C.N."/>
            <person name="Spatafora J.W."/>
            <person name="Henrissat B."/>
            <person name="Hainaut M."/>
            <person name="Grigoriev I.V."/>
            <person name="Hibbett D.S."/>
        </authorList>
    </citation>
    <scope>NUCLEOTIDE SEQUENCE [LARGE SCALE GENOMIC DNA]</scope>
    <source>
        <strain evidence="3 4">TC161</strain>
    </source>
</reference>
<dbReference type="GO" id="GO:0006629">
    <property type="term" value="P:lipid metabolic process"/>
    <property type="evidence" value="ECO:0007669"/>
    <property type="project" value="InterPro"/>
</dbReference>
<evidence type="ECO:0000256" key="1">
    <source>
        <dbReference type="SAM" id="MobiDB-lite"/>
    </source>
</evidence>
<dbReference type="Pfam" id="PF00388">
    <property type="entry name" value="PI-PLC-X"/>
    <property type="match status" value="1"/>
</dbReference>
<dbReference type="InParanoid" id="A0A165GJL9"/>
<gene>
    <name evidence="3" type="ORF">L228DRAFT_211386</name>
</gene>
<dbReference type="GeneID" id="28895030"/>
<dbReference type="GO" id="GO:0008081">
    <property type="term" value="F:phosphoric diester hydrolase activity"/>
    <property type="evidence" value="ECO:0007669"/>
    <property type="project" value="InterPro"/>
</dbReference>
<keyword evidence="4" id="KW-1185">Reference proteome</keyword>
<dbReference type="Gene3D" id="3.20.20.190">
    <property type="entry name" value="Phosphatidylinositol (PI) phosphodiesterase"/>
    <property type="match status" value="1"/>
</dbReference>
<dbReference type="STRING" id="1328760.A0A165GJL9"/>
<dbReference type="SMART" id="SM00148">
    <property type="entry name" value="PLCXc"/>
    <property type="match status" value="1"/>
</dbReference>
<dbReference type="EMBL" id="KV407459">
    <property type="protein sequence ID" value="KZF22270.1"/>
    <property type="molecule type" value="Genomic_DNA"/>
</dbReference>
<feature type="domain" description="Phosphatidylinositol-specific phospholipase C X" evidence="2">
    <location>
        <begin position="171"/>
        <end position="321"/>
    </location>
</feature>
<dbReference type="PANTHER" id="PTHR13593">
    <property type="match status" value="1"/>
</dbReference>
<dbReference type="CDD" id="cd08586">
    <property type="entry name" value="PI-PLCc_BcPLC_like"/>
    <property type="match status" value="1"/>
</dbReference>
<feature type="compositionally biased region" description="Low complexity" evidence="1">
    <location>
        <begin position="50"/>
        <end position="73"/>
    </location>
</feature>
<dbReference type="Proteomes" id="UP000076632">
    <property type="component" value="Unassembled WGS sequence"/>
</dbReference>
<sequence length="513" mass="56419">MATPPPLTIRNLTSTPLELKVVERYAAPTIEEPPSSGIANITRPFTNFISNTTTTLSPNNSPRPKASRRPSAPQLAETSQSFSRDEVSISIPSFSTSKTDLEHGPEILRLTFEADSQRYRVDVPSPSNASSTLVPLTPDPRHAYTAIYLPQDSFLAIFSSANLSSWMKELRDETPLSALSIPGTHNSPTCHRALPSVRCQAVSPRKQLENGVRFFDIRVQPENPADPTKDGLILVHGVFPISLTGNKYFRDLVNVVQDFLNENPSETVILSVKREGTGNATDEQLGRILRDHYAGDVHHWFTAPRVPTLGEARKKIVLMRRFVLEDGLKHEWDGAGWCINAESWAYNTPHDTSPGGDVCVQDFCEVLETENIDKKIEYSTQQLERAGQCVCQLPPNAGEGEVSALQAGVPEGEKQPLYINFLSASNFWKVGCWPEKIAAKLNPAVIDYLCRRHNESDADANAQVDGAGAGGDKGDGSTGIVVCDWVGNNDDWDLVRCIVGMNGKLEMREKQAS</sequence>
<dbReference type="InterPro" id="IPR051057">
    <property type="entry name" value="PI-PLC_domain"/>
</dbReference>
<accession>A0A165GJL9</accession>
<evidence type="ECO:0000313" key="3">
    <source>
        <dbReference type="EMBL" id="KZF22270.1"/>
    </source>
</evidence>
<dbReference type="SUPFAM" id="SSF51695">
    <property type="entry name" value="PLC-like phosphodiesterases"/>
    <property type="match status" value="1"/>
</dbReference>
<dbReference type="PANTHER" id="PTHR13593:SF113">
    <property type="entry name" value="SI:DKEY-266F7.9"/>
    <property type="match status" value="1"/>
</dbReference>
<dbReference type="InterPro" id="IPR017946">
    <property type="entry name" value="PLC-like_Pdiesterase_TIM-brl"/>
</dbReference>
<evidence type="ECO:0000313" key="4">
    <source>
        <dbReference type="Proteomes" id="UP000076632"/>
    </source>
</evidence>
<name>A0A165GJL9_XYLHT</name>